<accession>A0A840J071</accession>
<evidence type="ECO:0000313" key="2">
    <source>
        <dbReference type="Proteomes" id="UP000581769"/>
    </source>
</evidence>
<dbReference type="EMBL" id="JACHMG010000001">
    <property type="protein sequence ID" value="MBB4687045.1"/>
    <property type="molecule type" value="Genomic_DNA"/>
</dbReference>
<comment type="caution">
    <text evidence="1">The sequence shown here is derived from an EMBL/GenBank/DDBJ whole genome shotgun (WGS) entry which is preliminary data.</text>
</comment>
<reference evidence="1 2" key="1">
    <citation type="submission" date="2020-08" db="EMBL/GenBank/DDBJ databases">
        <title>Sequencing the genomes of 1000 actinobacteria strains.</title>
        <authorList>
            <person name="Klenk H.-P."/>
        </authorList>
    </citation>
    <scope>NUCLEOTIDE SEQUENCE [LARGE SCALE GENOMIC DNA]</scope>
    <source>
        <strain evidence="1 2">DSM 45859</strain>
    </source>
</reference>
<dbReference type="GO" id="GO:0016791">
    <property type="term" value="F:phosphatase activity"/>
    <property type="evidence" value="ECO:0007669"/>
    <property type="project" value="TreeGrafter"/>
</dbReference>
<proteinExistence type="predicted"/>
<keyword evidence="2" id="KW-1185">Reference proteome</keyword>
<dbReference type="GO" id="GO:0004619">
    <property type="term" value="F:phosphoglycerate mutase activity"/>
    <property type="evidence" value="ECO:0007669"/>
    <property type="project" value="UniProtKB-EC"/>
</dbReference>
<dbReference type="CDD" id="cd07067">
    <property type="entry name" value="HP_PGM_like"/>
    <property type="match status" value="1"/>
</dbReference>
<dbReference type="GO" id="GO:0005737">
    <property type="term" value="C:cytoplasm"/>
    <property type="evidence" value="ECO:0007669"/>
    <property type="project" value="TreeGrafter"/>
</dbReference>
<dbReference type="Proteomes" id="UP000581769">
    <property type="component" value="Unassembled WGS sequence"/>
</dbReference>
<dbReference type="AlphaFoldDB" id="A0A840J071"/>
<dbReference type="RefSeq" id="WP_184781817.1">
    <property type="nucleotide sequence ID" value="NZ_JACHMG010000001.1"/>
</dbReference>
<gene>
    <name evidence="1" type="ORF">BJY18_004530</name>
</gene>
<name>A0A840J071_9PSEU</name>
<dbReference type="InterPro" id="IPR013078">
    <property type="entry name" value="His_Pase_superF_clade-1"/>
</dbReference>
<organism evidence="1 2">
    <name type="scientific">Amycolatopsis jiangsuensis</name>
    <dbReference type="NCBI Taxonomy" id="1181879"/>
    <lineage>
        <taxon>Bacteria</taxon>
        <taxon>Bacillati</taxon>
        <taxon>Actinomycetota</taxon>
        <taxon>Actinomycetes</taxon>
        <taxon>Pseudonocardiales</taxon>
        <taxon>Pseudonocardiaceae</taxon>
        <taxon>Amycolatopsis</taxon>
    </lineage>
</organism>
<dbReference type="PANTHER" id="PTHR48100:SF58">
    <property type="entry name" value="PE-PGRS FAMILY PROTEIN PE_PGRS11"/>
    <property type="match status" value="1"/>
</dbReference>
<keyword evidence="1" id="KW-0413">Isomerase</keyword>
<dbReference type="Gene3D" id="3.40.50.1240">
    <property type="entry name" value="Phosphoglycerate mutase-like"/>
    <property type="match status" value="1"/>
</dbReference>
<dbReference type="Pfam" id="PF00300">
    <property type="entry name" value="His_Phos_1"/>
    <property type="match status" value="1"/>
</dbReference>
<dbReference type="PANTHER" id="PTHR48100">
    <property type="entry name" value="BROAD-SPECIFICITY PHOSPHATASE YOR283W-RELATED"/>
    <property type="match status" value="1"/>
</dbReference>
<sequence>MRILLVRHGQTEGNVRGALDTALPGPPLTELGQQQAKALAQRLSSEPIVAVYASQAIRAQQTAAPLAEAFGFEVQVIDGVKEVDAGELENRSDRASIEVYLRAVAEWTQGALDVAIPGGETGAQVRERMLRAVTELRAKHEEIDPDGAVVLVSHGGAIRLAGEWLAPNVPPELAAAALIPNTASVELLAEPDGWRCLRWVDTVLPPS</sequence>
<dbReference type="InterPro" id="IPR029033">
    <property type="entry name" value="His_PPase_superfam"/>
</dbReference>
<protein>
    <submittedName>
        <fullName evidence="1">Putative phosphoglycerate mutase</fullName>
        <ecNumber evidence="1">5.4.2.12</ecNumber>
    </submittedName>
</protein>
<dbReference type="InterPro" id="IPR001345">
    <property type="entry name" value="PG/BPGM_mutase_AS"/>
</dbReference>
<dbReference type="SUPFAM" id="SSF53254">
    <property type="entry name" value="Phosphoglycerate mutase-like"/>
    <property type="match status" value="1"/>
</dbReference>
<dbReference type="PROSITE" id="PS00175">
    <property type="entry name" value="PG_MUTASE"/>
    <property type="match status" value="1"/>
</dbReference>
<dbReference type="EC" id="5.4.2.12" evidence="1"/>
<evidence type="ECO:0000313" key="1">
    <source>
        <dbReference type="EMBL" id="MBB4687045.1"/>
    </source>
</evidence>
<dbReference type="InterPro" id="IPR050275">
    <property type="entry name" value="PGM_Phosphatase"/>
</dbReference>
<dbReference type="SMART" id="SM00855">
    <property type="entry name" value="PGAM"/>
    <property type="match status" value="1"/>
</dbReference>